<dbReference type="EMBL" id="AVOT02091856">
    <property type="protein sequence ID" value="MBW0573332.1"/>
    <property type="molecule type" value="Genomic_DNA"/>
</dbReference>
<dbReference type="PANTHER" id="PTHR11439">
    <property type="entry name" value="GAG-POL-RELATED RETROTRANSPOSON"/>
    <property type="match status" value="1"/>
</dbReference>
<name>A0A9Q3K4V7_9BASI</name>
<proteinExistence type="predicted"/>
<dbReference type="CDD" id="cd09272">
    <property type="entry name" value="RNase_HI_RT_Ty1"/>
    <property type="match status" value="1"/>
</dbReference>
<gene>
    <name evidence="1" type="ORF">O181_113047</name>
</gene>
<dbReference type="OrthoDB" id="41786at2759"/>
<evidence type="ECO:0000313" key="2">
    <source>
        <dbReference type="Proteomes" id="UP000765509"/>
    </source>
</evidence>
<organism evidence="1 2">
    <name type="scientific">Austropuccinia psidii MF-1</name>
    <dbReference type="NCBI Taxonomy" id="1389203"/>
    <lineage>
        <taxon>Eukaryota</taxon>
        <taxon>Fungi</taxon>
        <taxon>Dikarya</taxon>
        <taxon>Basidiomycota</taxon>
        <taxon>Pucciniomycotina</taxon>
        <taxon>Pucciniomycetes</taxon>
        <taxon>Pucciniales</taxon>
        <taxon>Sphaerophragmiaceae</taxon>
        <taxon>Austropuccinia</taxon>
    </lineage>
</organism>
<dbReference type="AlphaFoldDB" id="A0A9Q3K4V7"/>
<sequence>MLQHLLGYLHHTQLKGLGLFPTEKEITVSSDASWGGEFSRSTHGYLIMVHGCAIAWSSKRLATVASSTSHAEYMALSLASRKGMWLKWLINNVFGRGMNLLLLRDNKLAIRISKDSASNKRTRRSDRDFYIVNEMLHNKEPELQWFCTRDMKANGLTKRLGPLLHHRFGSHFLS</sequence>
<evidence type="ECO:0000313" key="1">
    <source>
        <dbReference type="EMBL" id="MBW0573332.1"/>
    </source>
</evidence>
<comment type="caution">
    <text evidence="1">The sequence shown here is derived from an EMBL/GenBank/DDBJ whole genome shotgun (WGS) entry which is preliminary data.</text>
</comment>
<accession>A0A9Q3K4V7</accession>
<reference evidence="1" key="1">
    <citation type="submission" date="2021-03" db="EMBL/GenBank/DDBJ databases">
        <title>Draft genome sequence of rust myrtle Austropuccinia psidii MF-1, a brazilian biotype.</title>
        <authorList>
            <person name="Quecine M.C."/>
            <person name="Pachon D.M.R."/>
            <person name="Bonatelli M.L."/>
            <person name="Correr F.H."/>
            <person name="Franceschini L.M."/>
            <person name="Leite T.F."/>
            <person name="Margarido G.R.A."/>
            <person name="Almeida C.A."/>
            <person name="Ferrarezi J.A."/>
            <person name="Labate C.A."/>
        </authorList>
    </citation>
    <scope>NUCLEOTIDE SEQUENCE</scope>
    <source>
        <strain evidence="1">MF-1</strain>
    </source>
</reference>
<dbReference type="Proteomes" id="UP000765509">
    <property type="component" value="Unassembled WGS sequence"/>
</dbReference>
<evidence type="ECO:0008006" key="3">
    <source>
        <dbReference type="Google" id="ProtNLM"/>
    </source>
</evidence>
<keyword evidence="2" id="KW-1185">Reference proteome</keyword>
<protein>
    <recommendedName>
        <fullName evidence="3">Retrovirus-related Pol polyprotein from transposon TNT 1-94</fullName>
    </recommendedName>
</protein>
<dbReference type="PANTHER" id="PTHR11439:SF467">
    <property type="entry name" value="INTEGRASE CATALYTIC DOMAIN-CONTAINING PROTEIN"/>
    <property type="match status" value="1"/>
</dbReference>